<evidence type="ECO:0000256" key="1">
    <source>
        <dbReference type="SAM" id="Phobius"/>
    </source>
</evidence>
<proteinExistence type="predicted"/>
<feature type="transmembrane region" description="Helical" evidence="1">
    <location>
        <begin position="50"/>
        <end position="68"/>
    </location>
</feature>
<evidence type="ECO:0000313" key="2">
    <source>
        <dbReference type="EMBL" id="QHU02626.1"/>
    </source>
</evidence>
<organism evidence="2">
    <name type="scientific">viral metagenome</name>
    <dbReference type="NCBI Taxonomy" id="1070528"/>
    <lineage>
        <taxon>unclassified sequences</taxon>
        <taxon>metagenomes</taxon>
        <taxon>organismal metagenomes</taxon>
    </lineage>
</organism>
<feature type="transmembrane region" description="Helical" evidence="1">
    <location>
        <begin position="80"/>
        <end position="106"/>
    </location>
</feature>
<protein>
    <submittedName>
        <fullName evidence="2">Uncharacterized protein</fullName>
    </submittedName>
</protein>
<keyword evidence="1" id="KW-0812">Transmembrane</keyword>
<dbReference type="EMBL" id="MN740361">
    <property type="protein sequence ID" value="QHU02626.1"/>
    <property type="molecule type" value="Genomic_DNA"/>
</dbReference>
<dbReference type="AlphaFoldDB" id="A0A6C0JD27"/>
<feature type="transmembrane region" description="Helical" evidence="1">
    <location>
        <begin position="154"/>
        <end position="172"/>
    </location>
</feature>
<keyword evidence="1" id="KW-1133">Transmembrane helix</keyword>
<reference evidence="2" key="1">
    <citation type="journal article" date="2020" name="Nature">
        <title>Giant virus diversity and host interactions through global metagenomics.</title>
        <authorList>
            <person name="Schulz F."/>
            <person name="Roux S."/>
            <person name="Paez-Espino D."/>
            <person name="Jungbluth S."/>
            <person name="Walsh D.A."/>
            <person name="Denef V.J."/>
            <person name="McMahon K.D."/>
            <person name="Konstantinidis K.T."/>
            <person name="Eloe-Fadrosh E.A."/>
            <person name="Kyrpides N.C."/>
            <person name="Woyke T."/>
        </authorList>
    </citation>
    <scope>NUCLEOTIDE SEQUENCE</scope>
    <source>
        <strain evidence="2">GVMAG-M-3300025880-76</strain>
    </source>
</reference>
<accession>A0A6C0JD27</accession>
<name>A0A6C0JD27_9ZZZZ</name>
<feature type="transmembrane region" description="Helical" evidence="1">
    <location>
        <begin position="12"/>
        <end position="29"/>
    </location>
</feature>
<sequence length="211" mass="24459">MFESIIEIGAKNISQLAIFILIVAGNYVGDTLSCSIRILFRDSMIAKHSICYFIVLLFVGFLQENYTIANRITLSLFLYFWYIVIMQTSLYFTIPVIILLIVLYIIQEHLNDLHKALDSDAKTYNYEVKKGDAFISQNNNIIVQIRNVTSLRNIIFILTIMLSMMGLFTRVYNVHFVKGKSFSFVNIVKGIDDDKCFTTRTGKWDYQKKLK</sequence>
<keyword evidence="1" id="KW-0472">Membrane</keyword>